<dbReference type="InParanoid" id="A0A1J7JI10"/>
<proteinExistence type="predicted"/>
<gene>
    <name evidence="2" type="ORF">CONLIGDRAFT_645550</name>
</gene>
<evidence type="ECO:0000256" key="1">
    <source>
        <dbReference type="SAM" id="MobiDB-lite"/>
    </source>
</evidence>
<feature type="region of interest" description="Disordered" evidence="1">
    <location>
        <begin position="27"/>
        <end position="48"/>
    </location>
</feature>
<evidence type="ECO:0000313" key="2">
    <source>
        <dbReference type="EMBL" id="OIW27266.1"/>
    </source>
</evidence>
<name>A0A1J7JI10_9PEZI</name>
<sequence length="214" mass="24065">MNLYLNVHLALRTDQLAASPAKLTSIPKQPSILHRHPSSDPGPTLRPTWSKKEMLKAGDGVNEITNCLYQARCLILASRADCTVHRNANDADDDFSHQHQTNLLEGRNEDVGTRGHHGLETRLSNCNNPNRTGYTTGYDSSLSLNISQIVTRDTMPLTRSHHDNLESTSANESFICHLGAFIGALDDPFRWRPIQSRYFASRHPPVLQRLQYQN</sequence>
<reference evidence="2 3" key="1">
    <citation type="submission" date="2016-10" db="EMBL/GenBank/DDBJ databases">
        <title>Draft genome sequence of Coniochaeta ligniaria NRRL30616, a lignocellulolytic fungus for bioabatement of inhibitors in plant biomass hydrolysates.</title>
        <authorList>
            <consortium name="DOE Joint Genome Institute"/>
            <person name="Jimenez D.J."/>
            <person name="Hector R.E."/>
            <person name="Riley R."/>
            <person name="Sun H."/>
            <person name="Grigoriev I.V."/>
            <person name="Van Elsas J.D."/>
            <person name="Nichols N.N."/>
        </authorList>
    </citation>
    <scope>NUCLEOTIDE SEQUENCE [LARGE SCALE GENOMIC DNA]</scope>
    <source>
        <strain evidence="2 3">NRRL 30616</strain>
    </source>
</reference>
<evidence type="ECO:0000313" key="3">
    <source>
        <dbReference type="Proteomes" id="UP000182658"/>
    </source>
</evidence>
<accession>A0A1J7JI10</accession>
<dbReference type="AlphaFoldDB" id="A0A1J7JI10"/>
<dbReference type="EMBL" id="KV875099">
    <property type="protein sequence ID" value="OIW27266.1"/>
    <property type="molecule type" value="Genomic_DNA"/>
</dbReference>
<keyword evidence="3" id="KW-1185">Reference proteome</keyword>
<dbReference type="Proteomes" id="UP000182658">
    <property type="component" value="Unassembled WGS sequence"/>
</dbReference>
<protein>
    <submittedName>
        <fullName evidence="2">Uncharacterized protein</fullName>
    </submittedName>
</protein>
<organism evidence="2 3">
    <name type="scientific">Coniochaeta ligniaria NRRL 30616</name>
    <dbReference type="NCBI Taxonomy" id="1408157"/>
    <lineage>
        <taxon>Eukaryota</taxon>
        <taxon>Fungi</taxon>
        <taxon>Dikarya</taxon>
        <taxon>Ascomycota</taxon>
        <taxon>Pezizomycotina</taxon>
        <taxon>Sordariomycetes</taxon>
        <taxon>Sordariomycetidae</taxon>
        <taxon>Coniochaetales</taxon>
        <taxon>Coniochaetaceae</taxon>
        <taxon>Coniochaeta</taxon>
    </lineage>
</organism>